<feature type="transmembrane region" description="Helical" evidence="1">
    <location>
        <begin position="42"/>
        <end position="64"/>
    </location>
</feature>
<keyword evidence="1" id="KW-0472">Membrane</keyword>
<accession>A0A2S9H3J3</accession>
<evidence type="ECO:0000313" key="3">
    <source>
        <dbReference type="Proteomes" id="UP000237839"/>
    </source>
</evidence>
<proteinExistence type="predicted"/>
<keyword evidence="1" id="KW-0812">Transmembrane</keyword>
<gene>
    <name evidence="2" type="ORF">S2091_0557</name>
</gene>
<evidence type="ECO:0000256" key="1">
    <source>
        <dbReference type="SAM" id="Phobius"/>
    </source>
</evidence>
<keyword evidence="1" id="KW-1133">Transmembrane helix</keyword>
<organism evidence="2 3">
    <name type="scientific">Solimicrobium silvestre</name>
    <dbReference type="NCBI Taxonomy" id="2099400"/>
    <lineage>
        <taxon>Bacteria</taxon>
        <taxon>Pseudomonadati</taxon>
        <taxon>Pseudomonadota</taxon>
        <taxon>Betaproteobacteria</taxon>
        <taxon>Burkholderiales</taxon>
        <taxon>Oxalobacteraceae</taxon>
        <taxon>Solimicrobium</taxon>
    </lineage>
</organism>
<dbReference type="RefSeq" id="WP_105530280.1">
    <property type="nucleotide sequence ID" value="NZ_PUGF01000002.1"/>
</dbReference>
<dbReference type="EMBL" id="PUGF01000002">
    <property type="protein sequence ID" value="PRC94554.1"/>
    <property type="molecule type" value="Genomic_DNA"/>
</dbReference>
<feature type="transmembrane region" description="Helical" evidence="1">
    <location>
        <begin position="70"/>
        <end position="89"/>
    </location>
</feature>
<protein>
    <submittedName>
        <fullName evidence="2">Uncharacterized protein</fullName>
    </submittedName>
</protein>
<sequence length="100" mass="11236">MMQTISKMQAEDEENLLLAKARARANYLDHLKLQMPKWNAKALCIELAIIVVCYACVAIYNWLFNASIPPVLGIITGAVNGCLVAWCITRTEPKSKKDKR</sequence>
<dbReference type="Proteomes" id="UP000237839">
    <property type="component" value="Unassembled WGS sequence"/>
</dbReference>
<reference evidence="2 3" key="1">
    <citation type="submission" date="2018-02" db="EMBL/GenBank/DDBJ databases">
        <title>Solimicrobium silvestre gen. nov., sp. nov., isolated from alpine forest soil.</title>
        <authorList>
            <person name="Margesin R."/>
            <person name="Albuquerque L."/>
            <person name="Zhang D.-C."/>
            <person name="Froufe H.J.C."/>
            <person name="Severino R."/>
            <person name="Roxo I."/>
            <person name="Egas C."/>
            <person name="Da Costa M.S."/>
        </authorList>
    </citation>
    <scope>NUCLEOTIDE SEQUENCE [LARGE SCALE GENOMIC DNA]</scope>
    <source>
        <strain evidence="2 3">S20-91</strain>
    </source>
</reference>
<keyword evidence="3" id="KW-1185">Reference proteome</keyword>
<name>A0A2S9H3J3_9BURK</name>
<comment type="caution">
    <text evidence="2">The sequence shown here is derived from an EMBL/GenBank/DDBJ whole genome shotgun (WGS) entry which is preliminary data.</text>
</comment>
<evidence type="ECO:0000313" key="2">
    <source>
        <dbReference type="EMBL" id="PRC94554.1"/>
    </source>
</evidence>
<dbReference type="AlphaFoldDB" id="A0A2S9H3J3"/>